<dbReference type="KEGG" id="aja:AJAP_33595"/>
<dbReference type="HOGENOM" id="CLU_026974_1_5_11"/>
<dbReference type="SUPFAM" id="SSF53850">
    <property type="entry name" value="Periplasmic binding protein-like II"/>
    <property type="match status" value="1"/>
</dbReference>
<dbReference type="InterPro" id="IPR006059">
    <property type="entry name" value="SBP"/>
</dbReference>
<accession>A0A075UZ79</accession>
<dbReference type="STRING" id="208439.AJAP_33595"/>
<dbReference type="RefSeq" id="WP_038518830.1">
    <property type="nucleotide sequence ID" value="NZ_CP008953.1"/>
</dbReference>
<evidence type="ECO:0000313" key="4">
    <source>
        <dbReference type="Proteomes" id="UP000028492"/>
    </source>
</evidence>
<dbReference type="PANTHER" id="PTHR30222">
    <property type="entry name" value="SPERMIDINE/PUTRESCINE-BINDING PERIPLASMIC PROTEIN"/>
    <property type="match status" value="1"/>
</dbReference>
<dbReference type="EMBL" id="CP008953">
    <property type="protein sequence ID" value="AIG79527.1"/>
    <property type="molecule type" value="Genomic_DNA"/>
</dbReference>
<gene>
    <name evidence="3" type="ORF">AJAP_33595</name>
</gene>
<dbReference type="Pfam" id="PF13416">
    <property type="entry name" value="SBP_bac_8"/>
    <property type="match status" value="1"/>
</dbReference>
<evidence type="ECO:0000256" key="1">
    <source>
        <dbReference type="ARBA" id="ARBA00022729"/>
    </source>
</evidence>
<protein>
    <submittedName>
        <fullName evidence="3">Conserved putative secreted protein</fullName>
    </submittedName>
</protein>
<feature type="signal peptide" evidence="2">
    <location>
        <begin position="1"/>
        <end position="31"/>
    </location>
</feature>
<dbReference type="CDD" id="cd13588">
    <property type="entry name" value="PBP2_polyamine_1"/>
    <property type="match status" value="1"/>
</dbReference>
<sequence>MKNRKLALAGLLGAGLLVAACGTSGSSSTAAAPGGQGFTPPKLDALAQLGQPEGQVNVLAWPGYAENGSNDPAVDWVTGFEKETGCKVNVKAFGTSDEAVSLMKTGQYDVISASGDASLRLIASGDVEPVNTALVPNYADVFDFLKNRPWNSVDNVSYGVPHGWGANLLTWRTDKVTPAPTSWSVMFDANSPYKGKISAYDSPIYIADAALYLQTHKPELGIKNPYALDDKQFQAAVDLLKQQRPMVGEYWSDYLKESQALKSGDAVVGTAWQVTVNLTKSEGAPVESVLPSEGATGWSDTWMVGAKSPHKTCSYKWLNHIVSPKANAQVAEYFGESPSNPKACAETKDKKHCETYHAGDAAYASKIQYWTTPITQCLDGRTDVKCKDYGEWTRAWTEIKG</sequence>
<feature type="chain" id="PRO_5001710210" evidence="2">
    <location>
        <begin position="32"/>
        <end position="401"/>
    </location>
</feature>
<dbReference type="AlphaFoldDB" id="A0A075UZ79"/>
<organism evidence="3 4">
    <name type="scientific">Amycolatopsis japonica</name>
    <dbReference type="NCBI Taxonomy" id="208439"/>
    <lineage>
        <taxon>Bacteria</taxon>
        <taxon>Bacillati</taxon>
        <taxon>Actinomycetota</taxon>
        <taxon>Actinomycetes</taxon>
        <taxon>Pseudonocardiales</taxon>
        <taxon>Pseudonocardiaceae</taxon>
        <taxon>Amycolatopsis</taxon>
        <taxon>Amycolatopsis japonica group</taxon>
    </lineage>
</organism>
<dbReference type="PROSITE" id="PS51257">
    <property type="entry name" value="PROKAR_LIPOPROTEIN"/>
    <property type="match status" value="1"/>
</dbReference>
<name>A0A075UZ79_9PSEU</name>
<keyword evidence="1 2" id="KW-0732">Signal</keyword>
<dbReference type="Proteomes" id="UP000028492">
    <property type="component" value="Chromosome"/>
</dbReference>
<proteinExistence type="predicted"/>
<evidence type="ECO:0000313" key="3">
    <source>
        <dbReference type="EMBL" id="AIG79527.1"/>
    </source>
</evidence>
<dbReference type="Gene3D" id="3.40.190.10">
    <property type="entry name" value="Periplasmic binding protein-like II"/>
    <property type="match status" value="2"/>
</dbReference>
<dbReference type="PANTHER" id="PTHR30222:SF18">
    <property type="entry name" value="BIFUNCTIONAL POLYHYDROXYBUTYRATE SYNTHASE _ ABC TRANSPORTER PERIPLASMIC BINDING PROTEIN-RELATED"/>
    <property type="match status" value="1"/>
</dbReference>
<reference evidence="3 4" key="1">
    <citation type="journal article" date="2014" name="J. Biotechnol.">
        <title>Complete genome sequence of the actinobacterium Amycolatopsis japonica MG417-CF17(T) (=DSM 44213T) producing (S,S)-N,N'-ethylenediaminedisuccinic acid.</title>
        <authorList>
            <person name="Stegmann E."/>
            <person name="Albersmeier A."/>
            <person name="Spohn M."/>
            <person name="Gert H."/>
            <person name="Weber T."/>
            <person name="Wohlleben W."/>
            <person name="Kalinowski J."/>
            <person name="Ruckert C."/>
        </authorList>
    </citation>
    <scope>NUCLEOTIDE SEQUENCE [LARGE SCALE GENOMIC DNA]</scope>
    <source>
        <strain evidence="4">MG417-CF17 (DSM 44213)</strain>
    </source>
</reference>
<dbReference type="eggNOG" id="COG0687">
    <property type="taxonomic scope" value="Bacteria"/>
</dbReference>
<evidence type="ECO:0000256" key="2">
    <source>
        <dbReference type="SAM" id="SignalP"/>
    </source>
</evidence>
<keyword evidence="4" id="KW-1185">Reference proteome</keyword>